<dbReference type="KEGG" id="raj:RA11412_1890"/>
<dbReference type="Proteomes" id="UP000282386">
    <property type="component" value="Chromosome"/>
</dbReference>
<dbReference type="Gene3D" id="3.30.1490.480">
    <property type="entry name" value="Endolytic murein transglycosylase"/>
    <property type="match status" value="1"/>
</dbReference>
<comment type="function">
    <text evidence="7">Functions as a peptidoglycan terminase that cleaves nascent peptidoglycan strands endolytically to terminate their elongation.</text>
</comment>
<organism evidence="9 11">
    <name type="scientific">Rothia aeria</name>
    <dbReference type="NCBI Taxonomy" id="172042"/>
    <lineage>
        <taxon>Bacteria</taxon>
        <taxon>Bacillati</taxon>
        <taxon>Actinomycetota</taxon>
        <taxon>Actinomycetes</taxon>
        <taxon>Micrococcales</taxon>
        <taxon>Micrococcaceae</taxon>
        <taxon>Rothia</taxon>
    </lineage>
</organism>
<feature type="transmembrane region" description="Helical" evidence="7">
    <location>
        <begin position="62"/>
        <end position="84"/>
    </location>
</feature>
<dbReference type="EC" id="4.2.2.29" evidence="7"/>
<evidence type="ECO:0000313" key="12">
    <source>
        <dbReference type="Proteomes" id="UP000282386"/>
    </source>
</evidence>
<reference evidence="9 11" key="1">
    <citation type="submission" date="2016-10" db="EMBL/GenBank/DDBJ databases">
        <title>Genome sequence of Rothia aeria strain JCM11412.</title>
        <authorList>
            <person name="Nambu T."/>
        </authorList>
    </citation>
    <scope>NUCLEOTIDE SEQUENCE [LARGE SCALE GENOMIC DNA]</scope>
    <source>
        <strain evidence="9 11">JCM 11412</strain>
    </source>
</reference>
<keyword evidence="2 7" id="KW-0812">Transmembrane</keyword>
<comment type="catalytic activity">
    <reaction evidence="7">
        <text>a peptidoglycan chain = a peptidoglycan chain with N-acetyl-1,6-anhydromuramyl-[peptide] at the reducing end + a peptidoglycan chain with N-acetylglucosamine at the non-reducing end.</text>
        <dbReference type="EC" id="4.2.2.29"/>
    </reaction>
</comment>
<evidence type="ECO:0000256" key="8">
    <source>
        <dbReference type="SAM" id="MobiDB-lite"/>
    </source>
</evidence>
<keyword evidence="6 7" id="KW-0961">Cell wall biogenesis/degradation</keyword>
<dbReference type="NCBIfam" id="TIGR00247">
    <property type="entry name" value="endolytic transglycosylase MltG"/>
    <property type="match status" value="1"/>
</dbReference>
<keyword evidence="11" id="KW-1185">Reference proteome</keyword>
<dbReference type="Gene3D" id="3.30.160.60">
    <property type="entry name" value="Classic Zinc Finger"/>
    <property type="match status" value="1"/>
</dbReference>
<sequence>MTEDSKKRVNRTPKNKQPRKTGLRDLLSPSYEEARAGIRGITLEQEVVSVEELKARKRRRTAIMGVATIIFLVTVIVLSSLLIARLDPFKKRDFAGDGNGTAVTFVIEQGETPQQIAESLQQQGIIADADKFVEVYQSESKGKFLVPGRYDLQKEMSSSAVVSTLIGATSNVIYFAVPQGKRVGETLDIIAKQGELNRSELEEAVKNYEQYGVPSNFPSIEGWLHPGEYRFPKGTDTKKMIQAMVDKTKEDLKSVGVTTDKRAFEVLTKASIVELEAQPKDYNAVAGIIENRLSHTDGETSGLIQSDATVTYGLGIRSYHLTEEQKADKGNKYNTYAHQGLPAGPIDSPTLASIRATASPEKNPYYYWVTVDLDSGETKYSKTYEEHQRYVEEYNQWCSNHKGRCS</sequence>
<evidence type="ECO:0000313" key="11">
    <source>
        <dbReference type="Proteomes" id="UP000250241"/>
    </source>
</evidence>
<comment type="similarity">
    <text evidence="7">Belongs to the transglycosylase MltG family.</text>
</comment>
<evidence type="ECO:0000256" key="3">
    <source>
        <dbReference type="ARBA" id="ARBA00022989"/>
    </source>
</evidence>
<name>A0A2Z5R408_9MICC</name>
<evidence type="ECO:0000256" key="5">
    <source>
        <dbReference type="ARBA" id="ARBA00023239"/>
    </source>
</evidence>
<dbReference type="EMBL" id="AP017895">
    <property type="protein sequence ID" value="BAV88189.1"/>
    <property type="molecule type" value="Genomic_DNA"/>
</dbReference>
<keyword evidence="5 7" id="KW-0456">Lyase</keyword>
<dbReference type="InterPro" id="IPR003770">
    <property type="entry name" value="MLTG-like"/>
</dbReference>
<dbReference type="PANTHER" id="PTHR30518:SF2">
    <property type="entry name" value="ENDOLYTIC MUREIN TRANSGLYCOSYLASE"/>
    <property type="match status" value="1"/>
</dbReference>
<dbReference type="PANTHER" id="PTHR30518">
    <property type="entry name" value="ENDOLYTIC MUREIN TRANSGLYCOSYLASE"/>
    <property type="match status" value="1"/>
</dbReference>
<dbReference type="HAMAP" id="MF_02065">
    <property type="entry name" value="MltG"/>
    <property type="match status" value="1"/>
</dbReference>
<dbReference type="Proteomes" id="UP000250241">
    <property type="component" value="Chromosome"/>
</dbReference>
<comment type="subcellular location">
    <subcellularLocation>
        <location evidence="7">Cell membrane</location>
        <topology evidence="7">Single-pass membrane protein</topology>
    </subcellularLocation>
</comment>
<evidence type="ECO:0000313" key="9">
    <source>
        <dbReference type="EMBL" id="BAV88189.1"/>
    </source>
</evidence>
<proteinExistence type="inferred from homology"/>
<evidence type="ECO:0000256" key="2">
    <source>
        <dbReference type="ARBA" id="ARBA00022692"/>
    </source>
</evidence>
<feature type="compositionally biased region" description="Basic residues" evidence="8">
    <location>
        <begin position="8"/>
        <end position="21"/>
    </location>
</feature>
<dbReference type="GO" id="GO:0008932">
    <property type="term" value="F:lytic endotransglycosylase activity"/>
    <property type="evidence" value="ECO:0007669"/>
    <property type="project" value="UniProtKB-UniRule"/>
</dbReference>
<keyword evidence="4 7" id="KW-0472">Membrane</keyword>
<evidence type="ECO:0000313" key="10">
    <source>
        <dbReference type="EMBL" id="VEI23098.1"/>
    </source>
</evidence>
<evidence type="ECO:0000256" key="1">
    <source>
        <dbReference type="ARBA" id="ARBA00022475"/>
    </source>
</evidence>
<dbReference type="GO" id="GO:0009252">
    <property type="term" value="P:peptidoglycan biosynthetic process"/>
    <property type="evidence" value="ECO:0007669"/>
    <property type="project" value="UniProtKB-UniRule"/>
</dbReference>
<dbReference type="AlphaFoldDB" id="A0A2Z5R408"/>
<keyword evidence="1 7" id="KW-1003">Cell membrane</keyword>
<reference evidence="10 12" key="2">
    <citation type="submission" date="2018-12" db="EMBL/GenBank/DDBJ databases">
        <authorList>
            <consortium name="Pathogen Informatics"/>
        </authorList>
    </citation>
    <scope>NUCLEOTIDE SEQUENCE [LARGE SCALE GENOMIC DNA]</scope>
    <source>
        <strain evidence="10 12">NCTC10207</strain>
    </source>
</reference>
<dbReference type="GO" id="GO:0005886">
    <property type="term" value="C:plasma membrane"/>
    <property type="evidence" value="ECO:0007669"/>
    <property type="project" value="UniProtKB-SubCell"/>
</dbReference>
<accession>A0A2Z5R408</accession>
<evidence type="ECO:0000256" key="6">
    <source>
        <dbReference type="ARBA" id="ARBA00023316"/>
    </source>
</evidence>
<evidence type="ECO:0000256" key="4">
    <source>
        <dbReference type="ARBA" id="ARBA00023136"/>
    </source>
</evidence>
<feature type="site" description="Important for catalytic activity" evidence="7">
    <location>
        <position position="276"/>
    </location>
</feature>
<dbReference type="GO" id="GO:0071555">
    <property type="term" value="P:cell wall organization"/>
    <property type="evidence" value="ECO:0007669"/>
    <property type="project" value="UniProtKB-KW"/>
</dbReference>
<dbReference type="Pfam" id="PF02618">
    <property type="entry name" value="YceG"/>
    <property type="match status" value="1"/>
</dbReference>
<dbReference type="RefSeq" id="WP_023133020.1">
    <property type="nucleotide sequence ID" value="NZ_CAUOLR010000024.1"/>
</dbReference>
<dbReference type="GeneID" id="93860739"/>
<gene>
    <name evidence="10" type="primary">yceG</name>
    <name evidence="7" type="synonym">mltG</name>
    <name evidence="10" type="ORF">NCTC10207_01195</name>
    <name evidence="9" type="ORF">RA11412_1890</name>
</gene>
<evidence type="ECO:0000256" key="7">
    <source>
        <dbReference type="HAMAP-Rule" id="MF_02065"/>
    </source>
</evidence>
<protein>
    <recommendedName>
        <fullName evidence="7">Endolytic murein transglycosylase</fullName>
        <ecNumber evidence="7">4.2.2.29</ecNumber>
    </recommendedName>
    <alternativeName>
        <fullName evidence="7">Peptidoglycan lytic transglycosylase</fullName>
    </alternativeName>
    <alternativeName>
        <fullName evidence="7">Peptidoglycan polymerization terminase</fullName>
    </alternativeName>
</protein>
<keyword evidence="3 7" id="KW-1133">Transmembrane helix</keyword>
<feature type="region of interest" description="Disordered" evidence="8">
    <location>
        <begin position="1"/>
        <end position="26"/>
    </location>
</feature>
<dbReference type="EMBL" id="LR134479">
    <property type="protein sequence ID" value="VEI23098.1"/>
    <property type="molecule type" value="Genomic_DNA"/>
</dbReference>